<protein>
    <recommendedName>
        <fullName evidence="4">Invertebrate defensins family profile domain-containing protein</fullName>
    </recommendedName>
</protein>
<evidence type="ECO:0008006" key="4">
    <source>
        <dbReference type="Google" id="ProtNLM"/>
    </source>
</evidence>
<accession>A0A6A6UPA3</accession>
<evidence type="ECO:0000313" key="3">
    <source>
        <dbReference type="Proteomes" id="UP000799302"/>
    </source>
</evidence>
<name>A0A6A6UPA3_9PEZI</name>
<dbReference type="Proteomes" id="UP000799302">
    <property type="component" value="Unassembled WGS sequence"/>
</dbReference>
<evidence type="ECO:0000256" key="1">
    <source>
        <dbReference type="SAM" id="SignalP"/>
    </source>
</evidence>
<dbReference type="EMBL" id="MU004231">
    <property type="protein sequence ID" value="KAF2672724.1"/>
    <property type="molecule type" value="Genomic_DNA"/>
</dbReference>
<evidence type="ECO:0000313" key="2">
    <source>
        <dbReference type="EMBL" id="KAF2672724.1"/>
    </source>
</evidence>
<feature type="signal peptide" evidence="1">
    <location>
        <begin position="1"/>
        <end position="23"/>
    </location>
</feature>
<keyword evidence="1" id="KW-0732">Signal</keyword>
<reference evidence="2" key="1">
    <citation type="journal article" date="2020" name="Stud. Mycol.">
        <title>101 Dothideomycetes genomes: a test case for predicting lifestyles and emergence of pathogens.</title>
        <authorList>
            <person name="Haridas S."/>
            <person name="Albert R."/>
            <person name="Binder M."/>
            <person name="Bloem J."/>
            <person name="Labutti K."/>
            <person name="Salamov A."/>
            <person name="Andreopoulos B."/>
            <person name="Baker S."/>
            <person name="Barry K."/>
            <person name="Bills G."/>
            <person name="Bluhm B."/>
            <person name="Cannon C."/>
            <person name="Castanera R."/>
            <person name="Culley D."/>
            <person name="Daum C."/>
            <person name="Ezra D."/>
            <person name="Gonzalez J."/>
            <person name="Henrissat B."/>
            <person name="Kuo A."/>
            <person name="Liang C."/>
            <person name="Lipzen A."/>
            <person name="Lutzoni F."/>
            <person name="Magnuson J."/>
            <person name="Mondo S."/>
            <person name="Nolan M."/>
            <person name="Ohm R."/>
            <person name="Pangilinan J."/>
            <person name="Park H.-J."/>
            <person name="Ramirez L."/>
            <person name="Alfaro M."/>
            <person name="Sun H."/>
            <person name="Tritt A."/>
            <person name="Yoshinaga Y."/>
            <person name="Zwiers L.-H."/>
            <person name="Turgeon B."/>
            <person name="Goodwin S."/>
            <person name="Spatafora J."/>
            <person name="Crous P."/>
            <person name="Grigoriev I."/>
        </authorList>
    </citation>
    <scope>NUCLEOTIDE SEQUENCE</scope>
    <source>
        <strain evidence="2">CBS 115976</strain>
    </source>
</reference>
<sequence>MKCHLAFTIVLLSALQYVATVRADCQGGAKSGTQWCRSDPWGIAICDGDTWETLAICGQGCDCGYKGITPYCSC</sequence>
<keyword evidence="3" id="KW-1185">Reference proteome</keyword>
<gene>
    <name evidence="2" type="ORF">BT63DRAFT_420939</name>
</gene>
<dbReference type="AlphaFoldDB" id="A0A6A6UPA3"/>
<proteinExistence type="predicted"/>
<organism evidence="2 3">
    <name type="scientific">Microthyrium microscopicum</name>
    <dbReference type="NCBI Taxonomy" id="703497"/>
    <lineage>
        <taxon>Eukaryota</taxon>
        <taxon>Fungi</taxon>
        <taxon>Dikarya</taxon>
        <taxon>Ascomycota</taxon>
        <taxon>Pezizomycotina</taxon>
        <taxon>Dothideomycetes</taxon>
        <taxon>Dothideomycetes incertae sedis</taxon>
        <taxon>Microthyriales</taxon>
        <taxon>Microthyriaceae</taxon>
        <taxon>Microthyrium</taxon>
    </lineage>
</organism>
<feature type="chain" id="PRO_5025664617" description="Invertebrate defensins family profile domain-containing protein" evidence="1">
    <location>
        <begin position="24"/>
        <end position="74"/>
    </location>
</feature>